<sequence length="88" mass="9685">MDRETFIRTLASEGFPEPVLVKREAGTMDEHTHPFEAKALILSGEIGISVNGAETVYRPGDVFHLPANTPHFERYGAEGVQYLAGRKG</sequence>
<accession>A0A7Z2JFX0</accession>
<keyword evidence="3" id="KW-1185">Reference proteome</keyword>
<dbReference type="InterPro" id="IPR011051">
    <property type="entry name" value="RmlC_Cupin_sf"/>
</dbReference>
<dbReference type="OrthoDB" id="8756764at2"/>
<evidence type="ECO:0000259" key="1">
    <source>
        <dbReference type="Pfam" id="PF07883"/>
    </source>
</evidence>
<protein>
    <submittedName>
        <fullName evidence="2">Cupin domain-containing protein</fullName>
    </submittedName>
</protein>
<evidence type="ECO:0000313" key="3">
    <source>
        <dbReference type="Proteomes" id="UP000433577"/>
    </source>
</evidence>
<proteinExistence type="predicted"/>
<dbReference type="AlphaFoldDB" id="A0A7Z2JFX0"/>
<reference evidence="2 3" key="1">
    <citation type="submission" date="2019-12" db="EMBL/GenBank/DDBJ databases">
        <title>Paraburkholderia acidiphila 7Q-K02 sp. nov and Paraburkholderia acidisoli DHF22 sp. nov., two strains isolated from forest soil.</title>
        <authorList>
            <person name="Gao Z."/>
            <person name="Qiu L."/>
        </authorList>
    </citation>
    <scope>NUCLEOTIDE SEQUENCE [LARGE SCALE GENOMIC DNA]</scope>
    <source>
        <strain evidence="2 3">DHF22</strain>
    </source>
</reference>
<dbReference type="InterPro" id="IPR013096">
    <property type="entry name" value="Cupin_2"/>
</dbReference>
<organism evidence="2 3">
    <name type="scientific">Paraburkholderia acidisoli</name>
    <dbReference type="NCBI Taxonomy" id="2571748"/>
    <lineage>
        <taxon>Bacteria</taxon>
        <taxon>Pseudomonadati</taxon>
        <taxon>Pseudomonadota</taxon>
        <taxon>Betaproteobacteria</taxon>
        <taxon>Burkholderiales</taxon>
        <taxon>Burkholderiaceae</taxon>
        <taxon>Paraburkholderia</taxon>
    </lineage>
</organism>
<dbReference type="InterPro" id="IPR014710">
    <property type="entry name" value="RmlC-like_jellyroll"/>
</dbReference>
<dbReference type="SUPFAM" id="SSF51182">
    <property type="entry name" value="RmlC-like cupins"/>
    <property type="match status" value="1"/>
</dbReference>
<dbReference type="RefSeq" id="WP_158952943.1">
    <property type="nucleotide sequence ID" value="NZ_CP046914.1"/>
</dbReference>
<dbReference type="Pfam" id="PF07883">
    <property type="entry name" value="Cupin_2"/>
    <property type="match status" value="1"/>
</dbReference>
<dbReference type="Proteomes" id="UP000433577">
    <property type="component" value="Chromosome 2"/>
</dbReference>
<dbReference type="EMBL" id="CP046914">
    <property type="protein sequence ID" value="QGZ63907.1"/>
    <property type="molecule type" value="Genomic_DNA"/>
</dbReference>
<feature type="domain" description="Cupin type-2" evidence="1">
    <location>
        <begin position="27"/>
        <end position="71"/>
    </location>
</feature>
<dbReference type="Gene3D" id="2.60.120.10">
    <property type="entry name" value="Jelly Rolls"/>
    <property type="match status" value="1"/>
</dbReference>
<evidence type="ECO:0000313" key="2">
    <source>
        <dbReference type="EMBL" id="QGZ63907.1"/>
    </source>
</evidence>
<name>A0A7Z2JFX0_9BURK</name>
<dbReference type="KEGG" id="pacs:FAZ98_19360"/>
<gene>
    <name evidence="2" type="ORF">FAZ98_19360</name>
</gene>